<dbReference type="InterPro" id="IPR001563">
    <property type="entry name" value="Peptidase_S10"/>
</dbReference>
<keyword evidence="4 6" id="KW-0378">Hydrolase</keyword>
<keyword evidence="3 6" id="KW-0645">Protease</keyword>
<keyword evidence="6" id="KW-0732">Signal</keyword>
<evidence type="ECO:0000256" key="5">
    <source>
        <dbReference type="ARBA" id="ARBA00023180"/>
    </source>
</evidence>
<feature type="chain" id="PRO_5041765833" description="Carboxypeptidase" evidence="6">
    <location>
        <begin position="20"/>
        <end position="835"/>
    </location>
</feature>
<evidence type="ECO:0000313" key="8">
    <source>
        <dbReference type="Proteomes" id="UP001215151"/>
    </source>
</evidence>
<keyword evidence="8" id="KW-1185">Reference proteome</keyword>
<evidence type="ECO:0000256" key="2">
    <source>
        <dbReference type="ARBA" id="ARBA00022645"/>
    </source>
</evidence>
<dbReference type="GO" id="GO:0004185">
    <property type="term" value="F:serine-type carboxypeptidase activity"/>
    <property type="evidence" value="ECO:0007669"/>
    <property type="project" value="UniProtKB-UniRule"/>
</dbReference>
<keyword evidence="2 6" id="KW-0121">Carboxypeptidase</keyword>
<dbReference type="GO" id="GO:0006508">
    <property type="term" value="P:proteolysis"/>
    <property type="evidence" value="ECO:0007669"/>
    <property type="project" value="UniProtKB-KW"/>
</dbReference>
<gene>
    <name evidence="7" type="ORF">ONZ51_g1005</name>
</gene>
<evidence type="ECO:0000313" key="7">
    <source>
        <dbReference type="EMBL" id="KAJ8496618.1"/>
    </source>
</evidence>
<dbReference type="InterPro" id="IPR018202">
    <property type="entry name" value="Ser_caboxypep_ser_AS"/>
</dbReference>
<protein>
    <recommendedName>
        <fullName evidence="6">Carboxypeptidase</fullName>
        <ecNumber evidence="6">3.4.16.-</ecNumber>
    </recommendedName>
</protein>
<dbReference type="Pfam" id="PF00450">
    <property type="entry name" value="Peptidase_S10"/>
    <property type="match status" value="3"/>
</dbReference>
<dbReference type="PANTHER" id="PTHR11802:SF479">
    <property type="entry name" value="CARBOXYPEPTIDASE"/>
    <property type="match status" value="1"/>
</dbReference>
<dbReference type="AlphaFoldDB" id="A0AAD7U2G2"/>
<dbReference type="EC" id="3.4.16.-" evidence="6"/>
<evidence type="ECO:0000256" key="6">
    <source>
        <dbReference type="RuleBase" id="RU361156"/>
    </source>
</evidence>
<keyword evidence="5" id="KW-0325">Glycoprotein</keyword>
<name>A0AAD7U2G2_9APHY</name>
<accession>A0AAD7U2G2</accession>
<dbReference type="Proteomes" id="UP001215151">
    <property type="component" value="Unassembled WGS sequence"/>
</dbReference>
<dbReference type="PROSITE" id="PS00131">
    <property type="entry name" value="CARBOXYPEPT_SER_SER"/>
    <property type="match status" value="1"/>
</dbReference>
<dbReference type="PANTHER" id="PTHR11802">
    <property type="entry name" value="SERINE PROTEASE FAMILY S10 SERINE CARBOXYPEPTIDASE"/>
    <property type="match status" value="1"/>
</dbReference>
<dbReference type="Gene3D" id="3.40.50.1820">
    <property type="entry name" value="alpha/beta hydrolase"/>
    <property type="match status" value="2"/>
</dbReference>
<evidence type="ECO:0000256" key="1">
    <source>
        <dbReference type="ARBA" id="ARBA00009431"/>
    </source>
</evidence>
<feature type="signal peptide" evidence="6">
    <location>
        <begin position="1"/>
        <end position="19"/>
    </location>
</feature>
<reference evidence="7" key="1">
    <citation type="submission" date="2022-11" db="EMBL/GenBank/DDBJ databases">
        <title>Genome Sequence of Cubamyces cubensis.</title>
        <authorList>
            <person name="Buettner E."/>
        </authorList>
    </citation>
    <scope>NUCLEOTIDE SEQUENCE</scope>
    <source>
        <strain evidence="7">MPL-01</strain>
    </source>
</reference>
<dbReference type="EMBL" id="JAPEVG010000013">
    <property type="protein sequence ID" value="KAJ8496618.1"/>
    <property type="molecule type" value="Genomic_DNA"/>
</dbReference>
<dbReference type="PRINTS" id="PR00724">
    <property type="entry name" value="CRBOXYPTASEC"/>
</dbReference>
<sequence length="835" mass="91931">MYTFLLSLLTLALPGLVLAQGNQNSLPNTFPHAWPGQPNGTFSPEWQKYFEVTEKLPNITGPIPRTFAGNIPVNRQGHPNDTLFFWAFEKQGANGTLTAPADANNTDPWIIWLQGGPGSSGMIALTTENGPIHVLANGTWVFNNFSWNHLADMIWIDQPVGEQLVPHSVVCLVLHLHAAGTSRRSVLVLIHYDFLNRYRFLDGRLDRLQYVHSLLISVPGPYLRTKPISRILRFRLCTLAVADEDQMGEDFLGFLSNLVKVFPSLATRPLFLTGESYAGTYIPYITKHIFQAQNPPVKLRKIAIGDGSLGSQATVEHLPVVNVIETYPAIIGYDQDVFNFFREQEHLCGFDLNLTYPQNGHFPTLNLVRPTERSALSQSLLEPTESRLKSQSLQKAVSEKFTATYGSRALIKRAEFVERREESRRDWKRDLTGRANGTIDPFYGCSLLDELIDYAVNFTFPWSNGDFDVYDIPDATSPEPFLNASSFFNDNRTRAALHAPTSKDWIRNFNYPFGNAHDRSKGNQYGDPSVEPIAFLSDLAANASAANVSIVFYSGNDDSLVQHRGTEVIIQNMTFGGVQGFSRKPSTPWFDDAGNFAGIVHQERGLTYVLFAGAGHLVPEWKPAQALVFLREFVLGGNLNGTVSGTIVVGGENATLANDFLPGGNEIFYGSAATQGTSTIPAATQAAWNSFIATATATHSPLGAGNGAPRAVRGDVMVEAYGVSIIPVTEIDQENRRNLAFVKVRGYTPNAAIDLCALFGGLEPSGGSSNWMENRKRGLSCRTWLMRALALLQKEGVINREGPVGDIEESVKQIGLDVERRLGEGEDVDTVLTEV</sequence>
<comment type="caution">
    <text evidence="7">The sequence shown here is derived from an EMBL/GenBank/DDBJ whole genome shotgun (WGS) entry which is preliminary data.</text>
</comment>
<evidence type="ECO:0000256" key="4">
    <source>
        <dbReference type="ARBA" id="ARBA00022801"/>
    </source>
</evidence>
<evidence type="ECO:0000256" key="3">
    <source>
        <dbReference type="ARBA" id="ARBA00022670"/>
    </source>
</evidence>
<organism evidence="7 8">
    <name type="scientific">Trametes cubensis</name>
    <dbReference type="NCBI Taxonomy" id="1111947"/>
    <lineage>
        <taxon>Eukaryota</taxon>
        <taxon>Fungi</taxon>
        <taxon>Dikarya</taxon>
        <taxon>Basidiomycota</taxon>
        <taxon>Agaricomycotina</taxon>
        <taxon>Agaricomycetes</taxon>
        <taxon>Polyporales</taxon>
        <taxon>Polyporaceae</taxon>
        <taxon>Trametes</taxon>
    </lineage>
</organism>
<proteinExistence type="inferred from homology"/>
<dbReference type="InterPro" id="IPR029058">
    <property type="entry name" value="AB_hydrolase_fold"/>
</dbReference>
<dbReference type="SUPFAM" id="SSF53474">
    <property type="entry name" value="alpha/beta-Hydrolases"/>
    <property type="match status" value="1"/>
</dbReference>
<comment type="similarity">
    <text evidence="1 6">Belongs to the peptidase S10 family.</text>
</comment>